<evidence type="ECO:0000313" key="2">
    <source>
        <dbReference type="Proteomes" id="UP000305202"/>
    </source>
</evidence>
<evidence type="ECO:0008006" key="3">
    <source>
        <dbReference type="Google" id="ProtNLM"/>
    </source>
</evidence>
<protein>
    <recommendedName>
        <fullName evidence="3">CDP-glycerol glycerophosphotransferase (TagB/SpsB family)</fullName>
    </recommendedName>
</protein>
<dbReference type="EMBL" id="SZPQ01000020">
    <property type="protein sequence ID" value="TKI05355.1"/>
    <property type="molecule type" value="Genomic_DNA"/>
</dbReference>
<gene>
    <name evidence="1" type="ORF">FCN80_14680</name>
</gene>
<proteinExistence type="predicted"/>
<reference evidence="1 2" key="1">
    <citation type="submission" date="2019-04" db="EMBL/GenBank/DDBJ databases">
        <authorList>
            <person name="Li M."/>
            <person name="Gao C."/>
        </authorList>
    </citation>
    <scope>NUCLEOTIDE SEQUENCE [LARGE SCALE GENOMIC DNA]</scope>
    <source>
        <strain evidence="1 2">BGMRC 2031</strain>
    </source>
</reference>
<name>A0ABY2SLZ3_9HYPH</name>
<dbReference type="Proteomes" id="UP000305202">
    <property type="component" value="Unassembled WGS sequence"/>
</dbReference>
<dbReference type="InterPro" id="IPR043148">
    <property type="entry name" value="TagF_C"/>
</dbReference>
<dbReference type="RefSeq" id="WP_136990918.1">
    <property type="nucleotide sequence ID" value="NZ_SZPQ01000020.1"/>
</dbReference>
<dbReference type="Gene3D" id="3.40.50.12580">
    <property type="match status" value="1"/>
</dbReference>
<organism evidence="1 2">
    <name type="scientific">Martelella alba</name>
    <dbReference type="NCBI Taxonomy" id="2590451"/>
    <lineage>
        <taxon>Bacteria</taxon>
        <taxon>Pseudomonadati</taxon>
        <taxon>Pseudomonadota</taxon>
        <taxon>Alphaproteobacteria</taxon>
        <taxon>Hyphomicrobiales</taxon>
        <taxon>Aurantimonadaceae</taxon>
        <taxon>Martelella</taxon>
    </lineage>
</organism>
<evidence type="ECO:0000313" key="1">
    <source>
        <dbReference type="EMBL" id="TKI05355.1"/>
    </source>
</evidence>
<comment type="caution">
    <text evidence="1">The sequence shown here is derived from an EMBL/GenBank/DDBJ whole genome shotgun (WGS) entry which is preliminary data.</text>
</comment>
<accession>A0ABY2SLZ3</accession>
<keyword evidence="2" id="KW-1185">Reference proteome</keyword>
<sequence>MKGIHIFKSVKSKIYPYLYARQDHILSKQNDILGKQETLLNVQEKLSNQCAELLEKSEIEKKSIDSLYQSINMIASETRFKDKIRCVFLVHNIEAWANLHAVYEEMLNDETFQPTVISIQRRYPGAETYQDEEKNHQGLARLNVKHIRFNDADSFADLQILKAIAPHVIFRQSHWEPDVPPAFRTEHIGFAKLYYLSYGIAPIAEHAMMFLSTYYHNMCSKIFLSSQEVYELVKDYNKRNDRRLVVTGHPKVNFLLHAKPSWPISSGNDFKVIWSAHHSIGRGWNDFGVFPDVYEPMLRLAQTHQDVDFLFSPHPALITTLAALRGEPKERIDLFFTAWNGLPNTGIIDNGEYQGVFKSSDLLIVDGLSFLIEYQLVNKPILFLDRAGRAKFNAFGKIVEAGVHNLKPTEFDKIAQYIQYFKQGGQDDKRENQKKLIALLTRESTPEKNIVAEIKRDFVCD</sequence>
<dbReference type="SUPFAM" id="SSF53756">
    <property type="entry name" value="UDP-Glycosyltransferase/glycogen phosphorylase"/>
    <property type="match status" value="1"/>
</dbReference>